<protein>
    <submittedName>
        <fullName evidence="1">Uncharacterized protein</fullName>
    </submittedName>
</protein>
<dbReference type="EMBL" id="MU003493">
    <property type="protein sequence ID" value="KAF2477082.1"/>
    <property type="molecule type" value="Genomic_DNA"/>
</dbReference>
<organism evidence="1 2">
    <name type="scientific">Lindgomyces ingoldianus</name>
    <dbReference type="NCBI Taxonomy" id="673940"/>
    <lineage>
        <taxon>Eukaryota</taxon>
        <taxon>Fungi</taxon>
        <taxon>Dikarya</taxon>
        <taxon>Ascomycota</taxon>
        <taxon>Pezizomycotina</taxon>
        <taxon>Dothideomycetes</taxon>
        <taxon>Pleosporomycetidae</taxon>
        <taxon>Pleosporales</taxon>
        <taxon>Lindgomycetaceae</taxon>
        <taxon>Lindgomyces</taxon>
    </lineage>
</organism>
<dbReference type="Proteomes" id="UP000799755">
    <property type="component" value="Unassembled WGS sequence"/>
</dbReference>
<proteinExistence type="predicted"/>
<gene>
    <name evidence="1" type="ORF">BDR25DRAFT_348974</name>
</gene>
<accession>A0ACB6RFH5</accession>
<name>A0ACB6RFH5_9PLEO</name>
<evidence type="ECO:0000313" key="2">
    <source>
        <dbReference type="Proteomes" id="UP000799755"/>
    </source>
</evidence>
<evidence type="ECO:0000313" key="1">
    <source>
        <dbReference type="EMBL" id="KAF2477082.1"/>
    </source>
</evidence>
<reference evidence="1" key="1">
    <citation type="journal article" date="2020" name="Stud. Mycol.">
        <title>101 Dothideomycetes genomes: a test case for predicting lifestyles and emergence of pathogens.</title>
        <authorList>
            <person name="Haridas S."/>
            <person name="Albert R."/>
            <person name="Binder M."/>
            <person name="Bloem J."/>
            <person name="Labutti K."/>
            <person name="Salamov A."/>
            <person name="Andreopoulos B."/>
            <person name="Baker S."/>
            <person name="Barry K."/>
            <person name="Bills G."/>
            <person name="Bluhm B."/>
            <person name="Cannon C."/>
            <person name="Castanera R."/>
            <person name="Culley D."/>
            <person name="Daum C."/>
            <person name="Ezra D."/>
            <person name="Gonzalez J."/>
            <person name="Henrissat B."/>
            <person name="Kuo A."/>
            <person name="Liang C."/>
            <person name="Lipzen A."/>
            <person name="Lutzoni F."/>
            <person name="Magnuson J."/>
            <person name="Mondo S."/>
            <person name="Nolan M."/>
            <person name="Ohm R."/>
            <person name="Pangilinan J."/>
            <person name="Park H.-J."/>
            <person name="Ramirez L."/>
            <person name="Alfaro M."/>
            <person name="Sun H."/>
            <person name="Tritt A."/>
            <person name="Yoshinaga Y."/>
            <person name="Zwiers L.-H."/>
            <person name="Turgeon B."/>
            <person name="Goodwin S."/>
            <person name="Spatafora J."/>
            <person name="Crous P."/>
            <person name="Grigoriev I."/>
        </authorList>
    </citation>
    <scope>NUCLEOTIDE SEQUENCE</scope>
    <source>
        <strain evidence="1">ATCC 200398</strain>
    </source>
</reference>
<sequence>MFEKNEYWELSKRDSLVCINIRPVVTSIQVLDSPKMSEHYSPPTYITVMGDEKKSRVGSTESTAPIYISWTQGQARVLLIPQPGDDSRDPLNWPFAKKGRILAVGCIASFSALAAPLADQINLVQQSKIYHKKPSETCGWWTRNDPTGLEATKMTKLTDYRGYLASRFVAGFFGTVTIQAFTAFYIALDFGFILSPTFAGFVAANADWPVEYWWSIAMVAFSALLVLLILEETKFNRASPDPVSYATCYHTT</sequence>
<comment type="caution">
    <text evidence="1">The sequence shown here is derived from an EMBL/GenBank/DDBJ whole genome shotgun (WGS) entry which is preliminary data.</text>
</comment>
<keyword evidence="2" id="KW-1185">Reference proteome</keyword>